<name>A0A9N9BFI1_9GLOM</name>
<comment type="caution">
    <text evidence="2">The sequence shown here is derived from an EMBL/GenBank/DDBJ whole genome shotgun (WGS) entry which is preliminary data.</text>
</comment>
<keyword evidence="3" id="KW-1185">Reference proteome</keyword>
<dbReference type="EMBL" id="CAJVPS010002227">
    <property type="protein sequence ID" value="CAG8562940.1"/>
    <property type="molecule type" value="Genomic_DNA"/>
</dbReference>
<evidence type="ECO:0000256" key="1">
    <source>
        <dbReference type="SAM" id="MobiDB-lite"/>
    </source>
</evidence>
<feature type="region of interest" description="Disordered" evidence="1">
    <location>
        <begin position="303"/>
        <end position="351"/>
    </location>
</feature>
<evidence type="ECO:0000313" key="2">
    <source>
        <dbReference type="EMBL" id="CAG8562940.1"/>
    </source>
</evidence>
<proteinExistence type="predicted"/>
<feature type="compositionally biased region" description="Basic and acidic residues" evidence="1">
    <location>
        <begin position="263"/>
        <end position="275"/>
    </location>
</feature>
<feature type="region of interest" description="Disordered" evidence="1">
    <location>
        <begin position="50"/>
        <end position="72"/>
    </location>
</feature>
<feature type="compositionally biased region" description="Basic and acidic residues" evidence="1">
    <location>
        <begin position="53"/>
        <end position="71"/>
    </location>
</feature>
<dbReference type="AlphaFoldDB" id="A0A9N9BFI1"/>
<reference evidence="2" key="1">
    <citation type="submission" date="2021-06" db="EMBL/GenBank/DDBJ databases">
        <authorList>
            <person name="Kallberg Y."/>
            <person name="Tangrot J."/>
            <person name="Rosling A."/>
        </authorList>
    </citation>
    <scope>NUCLEOTIDE SEQUENCE</scope>
    <source>
        <strain evidence="2">FL130A</strain>
    </source>
</reference>
<feature type="non-terminal residue" evidence="2">
    <location>
        <position position="351"/>
    </location>
</feature>
<organism evidence="2 3">
    <name type="scientific">Ambispora leptoticha</name>
    <dbReference type="NCBI Taxonomy" id="144679"/>
    <lineage>
        <taxon>Eukaryota</taxon>
        <taxon>Fungi</taxon>
        <taxon>Fungi incertae sedis</taxon>
        <taxon>Mucoromycota</taxon>
        <taxon>Glomeromycotina</taxon>
        <taxon>Glomeromycetes</taxon>
        <taxon>Archaeosporales</taxon>
        <taxon>Ambisporaceae</taxon>
        <taxon>Ambispora</taxon>
    </lineage>
</organism>
<gene>
    <name evidence="2" type="ORF">ALEPTO_LOCUS6437</name>
</gene>
<accession>A0A9N9BFI1</accession>
<feature type="compositionally biased region" description="Acidic residues" evidence="1">
    <location>
        <begin position="171"/>
        <end position="183"/>
    </location>
</feature>
<feature type="region of interest" description="Disordered" evidence="1">
    <location>
        <begin position="84"/>
        <end position="287"/>
    </location>
</feature>
<feature type="compositionally biased region" description="Polar residues" evidence="1">
    <location>
        <begin position="129"/>
        <end position="146"/>
    </location>
</feature>
<feature type="compositionally biased region" description="Basic residues" evidence="1">
    <location>
        <begin position="151"/>
        <end position="162"/>
    </location>
</feature>
<feature type="compositionally biased region" description="Basic and acidic residues" evidence="1">
    <location>
        <begin position="105"/>
        <end position="123"/>
    </location>
</feature>
<evidence type="ECO:0000313" key="3">
    <source>
        <dbReference type="Proteomes" id="UP000789508"/>
    </source>
</evidence>
<dbReference type="Proteomes" id="UP000789508">
    <property type="component" value="Unassembled WGS sequence"/>
</dbReference>
<feature type="compositionally biased region" description="Polar residues" evidence="1">
    <location>
        <begin position="187"/>
        <end position="199"/>
    </location>
</feature>
<feature type="compositionally biased region" description="Basic residues" evidence="1">
    <location>
        <begin position="304"/>
        <end position="323"/>
    </location>
</feature>
<feature type="compositionally biased region" description="Basic and acidic residues" evidence="1">
    <location>
        <begin position="223"/>
        <end position="249"/>
    </location>
</feature>
<sequence length="351" mass="40899">VSHILQQSTKILIGELSEVFQKDIKNKIVGKFIFDHFTSKIQERKQQRLVKLKSKDEEKKQQPEIGTRELSELGPFKSKYTMLHSAKLPSKSNGNGLRDYNLKFQKSDSDFRDRRSSYKKDQKQSSSKPTVSSINSNKRSYPSSKYDNSRSNKKIKCRKSPLPKRPAFEFTDSESEDEQEEKIEDQATCSNKQEASSSSEDGEIHTDDELFPENQKSPPPKQELLEKPKHAPLKVEKPRHQQQRLRDYLSEDDDSDPNNFLEEFNKHESQREQENHSPANEDLMDVDKNEFLTDDIINKVDRLPKRKKRRLSNQSSKKIKRLTKSIDFTSSESEEELELKHKNDTAANIKK</sequence>
<protein>
    <submittedName>
        <fullName evidence="2">10760_t:CDS:1</fullName>
    </submittedName>
</protein>